<name>A0A1N6MZX0_9GAMM</name>
<dbReference type="EMBL" id="FTLG01000205">
    <property type="protein sequence ID" value="SIP74413.1"/>
    <property type="molecule type" value="Genomic_DNA"/>
</dbReference>
<reference evidence="1 4" key="3">
    <citation type="journal article" date="2017" name="Nat. Microbiol.">
        <title>Natural product diversity associated with the nematode symbionts Photorhabdus and Xenorhabdus.</title>
        <authorList>
            <person name="Tobias N.J."/>
            <person name="Wolff H."/>
            <person name="Djahanschiri B."/>
            <person name="Grundmann F."/>
            <person name="Kronenwerth M."/>
            <person name="Shi Y.M."/>
            <person name="Simonyi S."/>
            <person name="Grun P."/>
            <person name="Shapiro-Ilan D."/>
            <person name="Pidot S.J."/>
            <person name="Stinear T.P."/>
            <person name="Ebersberger I."/>
            <person name="Bode H.B."/>
        </authorList>
    </citation>
    <scope>NUCLEOTIDE SEQUENCE [LARGE SCALE GENOMIC DNA]</scope>
    <source>
        <strain evidence="1 4">DSM 16336</strain>
    </source>
</reference>
<organism evidence="2 3">
    <name type="scientific">Xenorhabdus innexi</name>
    <dbReference type="NCBI Taxonomy" id="290109"/>
    <lineage>
        <taxon>Bacteria</taxon>
        <taxon>Pseudomonadati</taxon>
        <taxon>Pseudomonadota</taxon>
        <taxon>Gammaproteobacteria</taxon>
        <taxon>Enterobacterales</taxon>
        <taxon>Morganellaceae</taxon>
        <taxon>Xenorhabdus</taxon>
    </lineage>
</organism>
<proteinExistence type="predicted"/>
<accession>A0A1N6MZX0</accession>
<keyword evidence="4" id="KW-1185">Reference proteome</keyword>
<evidence type="ECO:0000313" key="1">
    <source>
        <dbReference type="EMBL" id="PHM36061.1"/>
    </source>
</evidence>
<dbReference type="AlphaFoldDB" id="A0A1N6MZX0"/>
<evidence type="ECO:0000313" key="4">
    <source>
        <dbReference type="Proteomes" id="UP000224871"/>
    </source>
</evidence>
<dbReference type="InterPro" id="IPR029062">
    <property type="entry name" value="Class_I_gatase-like"/>
</dbReference>
<dbReference type="SUPFAM" id="SSF52317">
    <property type="entry name" value="Class I glutamine amidotransferase-like"/>
    <property type="match status" value="1"/>
</dbReference>
<dbReference type="Proteomes" id="UP000196435">
    <property type="component" value="Unassembled WGS sequence"/>
</dbReference>
<dbReference type="Gene3D" id="3.40.50.10740">
    <property type="entry name" value="Class I glutamine amidotransferase-like"/>
    <property type="match status" value="1"/>
</dbReference>
<protein>
    <submittedName>
        <fullName evidence="1">Peptidase S66</fullName>
    </submittedName>
</protein>
<gene>
    <name evidence="1" type="ORF">Xinn_01953</name>
    <name evidence="2" type="ORF">XIS1_610059</name>
</gene>
<dbReference type="Proteomes" id="UP000224871">
    <property type="component" value="Unassembled WGS sequence"/>
</dbReference>
<evidence type="ECO:0000313" key="2">
    <source>
        <dbReference type="EMBL" id="SIP74413.1"/>
    </source>
</evidence>
<dbReference type="EMBL" id="NIBU01000018">
    <property type="protein sequence ID" value="PHM36061.1"/>
    <property type="molecule type" value="Genomic_DNA"/>
</dbReference>
<evidence type="ECO:0000313" key="3">
    <source>
        <dbReference type="Proteomes" id="UP000196435"/>
    </source>
</evidence>
<reference evidence="2" key="1">
    <citation type="submission" date="2016-12" db="EMBL/GenBank/DDBJ databases">
        <authorList>
            <person name="Song W.-J."/>
            <person name="Kurnit D.M."/>
        </authorList>
    </citation>
    <scope>NUCLEOTIDE SEQUENCE [LARGE SCALE GENOMIC DNA]</scope>
    <source>
        <strain evidence="2">HGB1681</strain>
    </source>
</reference>
<reference evidence="3" key="2">
    <citation type="submission" date="2016-12" db="EMBL/GenBank/DDBJ databases">
        <authorList>
            <person name="Gaudriault S."/>
        </authorList>
    </citation>
    <scope>NUCLEOTIDE SEQUENCE [LARGE SCALE GENOMIC DNA]</scope>
    <source>
        <strain evidence="3">HGB1681 (deposited as PTA-6826 in the American Type Culture Collection)</strain>
    </source>
</reference>
<dbReference type="InterPro" id="IPR027478">
    <property type="entry name" value="LdcA_N"/>
</dbReference>
<sequence>MILPKKLSVGDTIGFFSSSAPATAFAPTRFARSVSYLENKGYKVKAGILTGKSDFYRSGTIMQ</sequence>